<reference evidence="2" key="1">
    <citation type="submission" date="2019-11" db="EMBL/GenBank/DDBJ databases">
        <authorList>
            <person name="Feng L."/>
        </authorList>
    </citation>
    <scope>NUCLEOTIDE SEQUENCE</scope>
    <source>
        <strain evidence="2">CbolteaeLFYP116</strain>
    </source>
</reference>
<sequence length="230" mass="27007">MKVYKNAIIATGIITLISFLASFIFNFYTQVNSFWCNALLGIFGSSLLTLLTSTIGYRVERCKTFEGFSYATKEILHALNKYQVSWSLEEKIDFFLNYHDISKIEWDRYYGDFSFIADFRGKNRRYIYEQIYTPILRVNQAINNHVWHFRYYKDGSGKNDKVLGKFIEEIEALFIETTISEIDTNEKGDPVTMTSTKNKIVHTIQEELNEKYYQLMYGKKTYISSNQSLS</sequence>
<dbReference type="AlphaFoldDB" id="A0A6N2X1I4"/>
<keyword evidence="1" id="KW-0812">Transmembrane</keyword>
<name>A0A6N2X1I4_9FIRM</name>
<accession>A0A6N2X1I4</accession>
<dbReference type="EMBL" id="CACRTF010000017">
    <property type="protein sequence ID" value="VYT48029.1"/>
    <property type="molecule type" value="Genomic_DNA"/>
</dbReference>
<keyword evidence="1" id="KW-0472">Membrane</keyword>
<evidence type="ECO:0000313" key="2">
    <source>
        <dbReference type="EMBL" id="VYT48029.1"/>
    </source>
</evidence>
<gene>
    <name evidence="2" type="ORF">CBLFYP116_04282</name>
</gene>
<evidence type="ECO:0000256" key="1">
    <source>
        <dbReference type="SAM" id="Phobius"/>
    </source>
</evidence>
<protein>
    <submittedName>
        <fullName evidence="2">Uncharacterized protein</fullName>
    </submittedName>
</protein>
<keyword evidence="1" id="KW-1133">Transmembrane helix</keyword>
<feature type="transmembrane region" description="Helical" evidence="1">
    <location>
        <begin position="34"/>
        <end position="57"/>
    </location>
</feature>
<proteinExistence type="predicted"/>
<feature type="transmembrane region" description="Helical" evidence="1">
    <location>
        <begin position="7"/>
        <end position="28"/>
    </location>
</feature>
<dbReference type="RefSeq" id="WP_156703781.1">
    <property type="nucleotide sequence ID" value="NZ_CACRTF010000017.1"/>
</dbReference>
<organism evidence="2">
    <name type="scientific">Enterocloster bolteae</name>
    <dbReference type="NCBI Taxonomy" id="208479"/>
    <lineage>
        <taxon>Bacteria</taxon>
        <taxon>Bacillati</taxon>
        <taxon>Bacillota</taxon>
        <taxon>Clostridia</taxon>
        <taxon>Lachnospirales</taxon>
        <taxon>Lachnospiraceae</taxon>
        <taxon>Enterocloster</taxon>
    </lineage>
</organism>